<proteinExistence type="predicted"/>
<feature type="compositionally biased region" description="Polar residues" evidence="1">
    <location>
        <begin position="104"/>
        <end position="113"/>
    </location>
</feature>
<feature type="domain" description="C2H2-type" evidence="2">
    <location>
        <begin position="496"/>
        <end position="516"/>
    </location>
</feature>
<dbReference type="AlphaFoldDB" id="A0AAN9SBU9"/>
<dbReference type="PROSITE" id="PS00028">
    <property type="entry name" value="ZINC_FINGER_C2H2_1"/>
    <property type="match status" value="1"/>
</dbReference>
<dbReference type="InterPro" id="IPR057242">
    <property type="entry name" value="PCFS4-like"/>
</dbReference>
<comment type="caution">
    <text evidence="3">The sequence shown here is derived from an EMBL/GenBank/DDBJ whole genome shotgun (WGS) entry which is preliminary data.</text>
</comment>
<feature type="region of interest" description="Disordered" evidence="1">
    <location>
        <begin position="209"/>
        <end position="231"/>
    </location>
</feature>
<dbReference type="Proteomes" id="UP001386955">
    <property type="component" value="Unassembled WGS sequence"/>
</dbReference>
<dbReference type="InterPro" id="IPR013087">
    <property type="entry name" value="Znf_C2H2_type"/>
</dbReference>
<dbReference type="GO" id="GO:0005849">
    <property type="term" value="C:mRNA cleavage factor complex"/>
    <property type="evidence" value="ECO:0007669"/>
    <property type="project" value="TreeGrafter"/>
</dbReference>
<reference evidence="3 4" key="1">
    <citation type="submission" date="2024-01" db="EMBL/GenBank/DDBJ databases">
        <title>The genomes of 5 underutilized Papilionoideae crops provide insights into root nodulation and disease resistanc.</title>
        <authorList>
            <person name="Jiang F."/>
        </authorList>
    </citation>
    <scope>NUCLEOTIDE SEQUENCE [LARGE SCALE GENOMIC DNA]</scope>
    <source>
        <strain evidence="3">DUOXIRENSHENG_FW03</strain>
        <tissue evidence="3">Leaves</tissue>
    </source>
</reference>
<feature type="compositionally biased region" description="Basic and acidic residues" evidence="1">
    <location>
        <begin position="114"/>
        <end position="125"/>
    </location>
</feature>
<protein>
    <recommendedName>
        <fullName evidence="2">C2H2-type domain-containing protein</fullName>
    </recommendedName>
</protein>
<dbReference type="GO" id="GO:0005737">
    <property type="term" value="C:cytoplasm"/>
    <property type="evidence" value="ECO:0007669"/>
    <property type="project" value="TreeGrafter"/>
</dbReference>
<name>A0AAN9SBU9_PSOTE</name>
<accession>A0AAN9SBU9</accession>
<evidence type="ECO:0000313" key="4">
    <source>
        <dbReference type="Proteomes" id="UP001386955"/>
    </source>
</evidence>
<dbReference type="GO" id="GO:0003729">
    <property type="term" value="F:mRNA binding"/>
    <property type="evidence" value="ECO:0007669"/>
    <property type="project" value="InterPro"/>
</dbReference>
<gene>
    <name evidence="3" type="ORF">VNO78_19325</name>
</gene>
<dbReference type="GO" id="GO:0000993">
    <property type="term" value="F:RNA polymerase II complex binding"/>
    <property type="evidence" value="ECO:0007669"/>
    <property type="project" value="InterPro"/>
</dbReference>
<dbReference type="GO" id="GO:0031124">
    <property type="term" value="P:mRNA 3'-end processing"/>
    <property type="evidence" value="ECO:0007669"/>
    <property type="project" value="InterPro"/>
</dbReference>
<feature type="region of interest" description="Disordered" evidence="1">
    <location>
        <begin position="95"/>
        <end position="135"/>
    </location>
</feature>
<dbReference type="GO" id="GO:0006369">
    <property type="term" value="P:termination of RNA polymerase II transcription"/>
    <property type="evidence" value="ECO:0007669"/>
    <property type="project" value="InterPro"/>
</dbReference>
<evidence type="ECO:0000256" key="1">
    <source>
        <dbReference type="SAM" id="MobiDB-lite"/>
    </source>
</evidence>
<evidence type="ECO:0000259" key="2">
    <source>
        <dbReference type="PROSITE" id="PS00028"/>
    </source>
</evidence>
<dbReference type="PANTHER" id="PTHR15921">
    <property type="entry name" value="PRE-MRNA CLEAVAGE COMPLEX II"/>
    <property type="match status" value="1"/>
</dbReference>
<dbReference type="Pfam" id="PF23228">
    <property type="entry name" value="zf_PCFS4"/>
    <property type="match status" value="1"/>
</dbReference>
<sequence>MGGIVTQYLFVLSSQVGVENLDSSGSATYTQAVAGLEHSRSLKELYLIDLLSASMGGISTSRLIERDSPYSAVDFGVAKALSGYVEVSEWQRKPKQYSGEGRNQFPSSSSVTDRYNRSHEHEHQSPRALIDAYGRDKRKEISSSKPLLVEPMDINGIEDEVLPTSWHNTEEQEFDWEDINPTLIDNHSKNSYLLPSTVVAANATLSEQDAGKGGLSSGSLLPPLDDSSALPNETAASASISVGESFRGAPLGQVPGFQNQIKHSVVSPQSHDACKISHHPSNLSQHIFRKRERARSDTIPPTNKIPYLVQHAVRMVFGLVSGDQVRPSVLPVSFKTKTPMEKHVKSQFEPIHTSNATVNHVVNKSWFIPEQSFNSVENKDANTYKVHQLPNILPGLISSNQQAQFQVFQSTSQFIHGSCLQGHGALISTTMSNPLPVMQPVGYTNLISSLMSQGVIVLPNQLLAQDSIGTEFNRDILKVRHECVVKGLYGDLPRQCETCGLRFKGQKEHSSHMDWHVTKNRNRISKSHKQKLKPSRKWFLSEKMWFSAAEALGTESVPRFMLSETTEEEKDDVELAVAAEDEQKTCALCGEPFDEFYSDEMEEWMYRGAAYLYAPTGTITAGIDRSQLGPIIHAKCRSESNMQCADRKRLRT</sequence>
<dbReference type="PANTHER" id="PTHR15921:SF12">
    <property type="entry name" value="POLYADENYLATION AND CLEAVAGE FACTOR HOMOLOG 4"/>
    <property type="match status" value="1"/>
</dbReference>
<dbReference type="EMBL" id="JAYMYS010000005">
    <property type="protein sequence ID" value="KAK7391032.1"/>
    <property type="molecule type" value="Genomic_DNA"/>
</dbReference>
<organism evidence="3 4">
    <name type="scientific">Psophocarpus tetragonolobus</name>
    <name type="common">Winged bean</name>
    <name type="synonym">Dolichos tetragonolobus</name>
    <dbReference type="NCBI Taxonomy" id="3891"/>
    <lineage>
        <taxon>Eukaryota</taxon>
        <taxon>Viridiplantae</taxon>
        <taxon>Streptophyta</taxon>
        <taxon>Embryophyta</taxon>
        <taxon>Tracheophyta</taxon>
        <taxon>Spermatophyta</taxon>
        <taxon>Magnoliopsida</taxon>
        <taxon>eudicotyledons</taxon>
        <taxon>Gunneridae</taxon>
        <taxon>Pentapetalae</taxon>
        <taxon>rosids</taxon>
        <taxon>fabids</taxon>
        <taxon>Fabales</taxon>
        <taxon>Fabaceae</taxon>
        <taxon>Papilionoideae</taxon>
        <taxon>50 kb inversion clade</taxon>
        <taxon>NPAAA clade</taxon>
        <taxon>indigoferoid/millettioid clade</taxon>
        <taxon>Phaseoleae</taxon>
        <taxon>Psophocarpus</taxon>
    </lineage>
</organism>
<feature type="compositionally biased region" description="Low complexity" evidence="1">
    <location>
        <begin position="217"/>
        <end position="231"/>
    </location>
</feature>
<evidence type="ECO:0000313" key="3">
    <source>
        <dbReference type="EMBL" id="KAK7391032.1"/>
    </source>
</evidence>
<dbReference type="InterPro" id="IPR045154">
    <property type="entry name" value="PCF11-like"/>
</dbReference>
<keyword evidence="4" id="KW-1185">Reference proteome</keyword>